<keyword evidence="3" id="KW-1185">Reference proteome</keyword>
<sequence length="217" mass="24443">MVSPVNLHLSTIIIKIFLEGGFRKKKISLVSKDPTTPPHQGRKCFIGRDLMTYLKSVRVVSMCSIGEVYSYLTIIGVSLHDTFGLNLYRGAPLSKETTEPSSATSHTSPALSSISEDLFLVEFLATLLYTFALLLRVGIIHYNALLTASQLSQGQHHSLALAILTRINRYLHVASDATSLKLRYLNLSWHYLYKWIHLYILSAFSCLEYLPYFAERG</sequence>
<keyword evidence="1" id="KW-0812">Transmembrane</keyword>
<keyword evidence="1" id="KW-0472">Membrane</keyword>
<feature type="transmembrane region" description="Helical" evidence="1">
    <location>
        <begin position="195"/>
        <end position="214"/>
    </location>
</feature>
<reference evidence="2 3" key="1">
    <citation type="journal article" date="2024" name="Plant Biotechnol. J.">
        <title>Dendrobium thyrsiflorum genome and its molecular insights into genes involved in important horticultural traits.</title>
        <authorList>
            <person name="Chen B."/>
            <person name="Wang J.Y."/>
            <person name="Zheng P.J."/>
            <person name="Li K.L."/>
            <person name="Liang Y.M."/>
            <person name="Chen X.F."/>
            <person name="Zhang C."/>
            <person name="Zhao X."/>
            <person name="He X."/>
            <person name="Zhang G.Q."/>
            <person name="Liu Z.J."/>
            <person name="Xu Q."/>
        </authorList>
    </citation>
    <scope>NUCLEOTIDE SEQUENCE [LARGE SCALE GENOMIC DNA]</scope>
    <source>
        <strain evidence="2">GZMU011</strain>
    </source>
</reference>
<evidence type="ECO:0000256" key="1">
    <source>
        <dbReference type="SAM" id="Phobius"/>
    </source>
</evidence>
<organism evidence="2 3">
    <name type="scientific">Dendrobium thyrsiflorum</name>
    <name type="common">Pinecone-like raceme dendrobium</name>
    <name type="synonym">Orchid</name>
    <dbReference type="NCBI Taxonomy" id="117978"/>
    <lineage>
        <taxon>Eukaryota</taxon>
        <taxon>Viridiplantae</taxon>
        <taxon>Streptophyta</taxon>
        <taxon>Embryophyta</taxon>
        <taxon>Tracheophyta</taxon>
        <taxon>Spermatophyta</taxon>
        <taxon>Magnoliopsida</taxon>
        <taxon>Liliopsida</taxon>
        <taxon>Asparagales</taxon>
        <taxon>Orchidaceae</taxon>
        <taxon>Epidendroideae</taxon>
        <taxon>Malaxideae</taxon>
        <taxon>Dendrobiinae</taxon>
        <taxon>Dendrobium</taxon>
    </lineage>
</organism>
<dbReference type="EMBL" id="JANQDX010000013">
    <property type="protein sequence ID" value="KAL0912891.1"/>
    <property type="molecule type" value="Genomic_DNA"/>
</dbReference>
<name>A0ABD0UR98_DENTH</name>
<accession>A0ABD0UR98</accession>
<evidence type="ECO:0000313" key="2">
    <source>
        <dbReference type="EMBL" id="KAL0912891.1"/>
    </source>
</evidence>
<comment type="caution">
    <text evidence="2">The sequence shown here is derived from an EMBL/GenBank/DDBJ whole genome shotgun (WGS) entry which is preliminary data.</text>
</comment>
<proteinExistence type="predicted"/>
<dbReference type="AlphaFoldDB" id="A0ABD0UR98"/>
<protein>
    <submittedName>
        <fullName evidence="2">Uncharacterized protein</fullName>
    </submittedName>
</protein>
<feature type="transmembrane region" description="Helical" evidence="1">
    <location>
        <begin position="118"/>
        <end position="142"/>
    </location>
</feature>
<evidence type="ECO:0000313" key="3">
    <source>
        <dbReference type="Proteomes" id="UP001552299"/>
    </source>
</evidence>
<gene>
    <name evidence="2" type="ORF">M5K25_016305</name>
</gene>
<dbReference type="Proteomes" id="UP001552299">
    <property type="component" value="Unassembled WGS sequence"/>
</dbReference>
<keyword evidence="1" id="KW-1133">Transmembrane helix</keyword>